<name>A0A8C4QEW7_EPTBU</name>
<dbReference type="Pfam" id="PF15324">
    <property type="entry name" value="TALPID3"/>
    <property type="match status" value="1"/>
</dbReference>
<sequence>MSVARDEEPRSLIAFQPLDDPDSQLKSTPPVSPTLRDPPVEPSTDSTSGSSISATETETFDRHISDGEVLLSPGRLHAMEVLTEAGISMVMGAESLCSTLHDTQDMDYDPPSEGQVLYQSSNRGLRDPVQILMSKRNDSVVHQQTTSGWLQVHSSQGEGMMLSEGELSQGERLRLIPAAEAVITGCSQFESPRPLSAFPPCQLLSPTDTTRPCPQKVQDQEPLKRRHRQNLVGLKQKSSQSPQRDRTNESNFKGNSSIHDKQVSSLNTRVIEVHKQRRNDVISGQLLTCSITCGP</sequence>
<protein>
    <submittedName>
        <fullName evidence="2">Uncharacterized protein</fullName>
    </submittedName>
</protein>
<feature type="compositionally biased region" description="Low complexity" evidence="1">
    <location>
        <begin position="42"/>
        <end position="57"/>
    </location>
</feature>
<reference evidence="2" key="1">
    <citation type="submission" date="2025-05" db="UniProtKB">
        <authorList>
            <consortium name="Ensembl"/>
        </authorList>
    </citation>
    <scope>IDENTIFICATION</scope>
</reference>
<dbReference type="PANTHER" id="PTHR15721">
    <property type="entry name" value="KIAA0586 PROTEIN"/>
    <property type="match status" value="1"/>
</dbReference>
<dbReference type="Ensembl" id="ENSEBUT00000014532.1">
    <property type="protein sequence ID" value="ENSEBUP00000013956.1"/>
    <property type="gene ID" value="ENSEBUG00000008799.1"/>
</dbReference>
<feature type="region of interest" description="Disordered" evidence="1">
    <location>
        <begin position="1"/>
        <end position="65"/>
    </location>
</feature>
<keyword evidence="3" id="KW-1185">Reference proteome</keyword>
<feature type="region of interest" description="Disordered" evidence="1">
    <location>
        <begin position="200"/>
        <end position="263"/>
    </location>
</feature>
<dbReference type="InterPro" id="IPR029246">
    <property type="entry name" value="TALPID3"/>
</dbReference>
<evidence type="ECO:0000313" key="3">
    <source>
        <dbReference type="Proteomes" id="UP000694388"/>
    </source>
</evidence>
<dbReference type="GO" id="GO:0036064">
    <property type="term" value="C:ciliary basal body"/>
    <property type="evidence" value="ECO:0007669"/>
    <property type="project" value="TreeGrafter"/>
</dbReference>
<dbReference type="Proteomes" id="UP000694388">
    <property type="component" value="Unplaced"/>
</dbReference>
<dbReference type="GeneTree" id="ENSGT00390000012397"/>
<dbReference type="Ensembl" id="ENSEBUT00000014546.1">
    <property type="protein sequence ID" value="ENSEBUP00000013970.1"/>
    <property type="gene ID" value="ENSEBUG00000008799.1"/>
</dbReference>
<evidence type="ECO:0000313" key="2">
    <source>
        <dbReference type="Ensembl" id="ENSEBUP00000013956.1"/>
    </source>
</evidence>
<dbReference type="GO" id="GO:0005814">
    <property type="term" value="C:centriole"/>
    <property type="evidence" value="ECO:0007669"/>
    <property type="project" value="TreeGrafter"/>
</dbReference>
<dbReference type="PANTHER" id="PTHR15721:SF2">
    <property type="entry name" value="PROTEIN TALPID3"/>
    <property type="match status" value="1"/>
</dbReference>
<accession>A0A8C4QEW7</accession>
<dbReference type="GO" id="GO:0007224">
    <property type="term" value="P:smoothened signaling pathway"/>
    <property type="evidence" value="ECO:0007669"/>
    <property type="project" value="InterPro"/>
</dbReference>
<dbReference type="AlphaFoldDB" id="A0A8C4QEW7"/>
<feature type="compositionally biased region" description="Basic and acidic residues" evidence="1">
    <location>
        <begin position="1"/>
        <end position="10"/>
    </location>
</feature>
<feature type="compositionally biased region" description="Polar residues" evidence="1">
    <location>
        <begin position="249"/>
        <end position="263"/>
    </location>
</feature>
<proteinExistence type="predicted"/>
<organism evidence="2 3">
    <name type="scientific">Eptatretus burgeri</name>
    <name type="common">Inshore hagfish</name>
    <dbReference type="NCBI Taxonomy" id="7764"/>
    <lineage>
        <taxon>Eukaryota</taxon>
        <taxon>Metazoa</taxon>
        <taxon>Chordata</taxon>
        <taxon>Craniata</taxon>
        <taxon>Vertebrata</taxon>
        <taxon>Cyclostomata</taxon>
        <taxon>Myxini</taxon>
        <taxon>Myxiniformes</taxon>
        <taxon>Myxinidae</taxon>
        <taxon>Eptatretinae</taxon>
        <taxon>Eptatretus</taxon>
    </lineage>
</organism>
<evidence type="ECO:0000256" key="1">
    <source>
        <dbReference type="SAM" id="MobiDB-lite"/>
    </source>
</evidence>